<feature type="domain" description="DUF4982" evidence="7">
    <location>
        <begin position="622"/>
        <end position="680"/>
    </location>
</feature>
<evidence type="ECO:0000259" key="4">
    <source>
        <dbReference type="Pfam" id="PF00703"/>
    </source>
</evidence>
<dbReference type="Pfam" id="PF02836">
    <property type="entry name" value="Glyco_hydro_2_C"/>
    <property type="match status" value="1"/>
</dbReference>
<dbReference type="PANTHER" id="PTHR42732:SF1">
    <property type="entry name" value="BETA-MANNOSIDASE"/>
    <property type="match status" value="1"/>
</dbReference>
<evidence type="ECO:0000256" key="3">
    <source>
        <dbReference type="ARBA" id="ARBA00023295"/>
    </source>
</evidence>
<dbReference type="SUPFAM" id="SSF49785">
    <property type="entry name" value="Galactose-binding domain-like"/>
    <property type="match status" value="1"/>
</dbReference>
<dbReference type="InterPro" id="IPR006101">
    <property type="entry name" value="Glyco_hydro_2"/>
</dbReference>
<evidence type="ECO:0000256" key="1">
    <source>
        <dbReference type="ARBA" id="ARBA00007401"/>
    </source>
</evidence>
<keyword evidence="2" id="KW-0378">Hydrolase</keyword>
<dbReference type="RefSeq" id="WP_245129857.1">
    <property type="nucleotide sequence ID" value="NZ_JALJEJ010000004.1"/>
</dbReference>
<protein>
    <submittedName>
        <fullName evidence="9">DUF4982 domain-containing protein</fullName>
    </submittedName>
</protein>
<dbReference type="InterPro" id="IPR008979">
    <property type="entry name" value="Galactose-bd-like_sf"/>
</dbReference>
<dbReference type="InterPro" id="IPR036156">
    <property type="entry name" value="Beta-gal/glucu_dom_sf"/>
</dbReference>
<dbReference type="InterPro" id="IPR023232">
    <property type="entry name" value="Glyco_hydro_2_AS"/>
</dbReference>
<dbReference type="InterPro" id="IPR051913">
    <property type="entry name" value="GH2_Domain-Containing"/>
</dbReference>
<comment type="similarity">
    <text evidence="1">Belongs to the glycosyl hydrolase 2 family.</text>
</comment>
<feature type="domain" description="Glycoside hydrolase family 2" evidence="8">
    <location>
        <begin position="694"/>
        <end position="795"/>
    </location>
</feature>
<evidence type="ECO:0000259" key="6">
    <source>
        <dbReference type="Pfam" id="PF02837"/>
    </source>
</evidence>
<dbReference type="GO" id="GO:0005975">
    <property type="term" value="P:carbohydrate metabolic process"/>
    <property type="evidence" value="ECO:0007669"/>
    <property type="project" value="InterPro"/>
</dbReference>
<evidence type="ECO:0000313" key="10">
    <source>
        <dbReference type="Proteomes" id="UP001139450"/>
    </source>
</evidence>
<evidence type="ECO:0000259" key="8">
    <source>
        <dbReference type="Pfam" id="PF18565"/>
    </source>
</evidence>
<dbReference type="PROSITE" id="PS00608">
    <property type="entry name" value="GLYCOSYL_HYDROL_F2_2"/>
    <property type="match status" value="1"/>
</dbReference>
<dbReference type="SUPFAM" id="SSF51445">
    <property type="entry name" value="(Trans)glycosidases"/>
    <property type="match status" value="1"/>
</dbReference>
<dbReference type="InterPro" id="IPR040605">
    <property type="entry name" value="Glyco_hydro2_dom5"/>
</dbReference>
<evidence type="ECO:0000313" key="9">
    <source>
        <dbReference type="EMBL" id="MCJ8210023.1"/>
    </source>
</evidence>
<dbReference type="Proteomes" id="UP001139450">
    <property type="component" value="Unassembled WGS sequence"/>
</dbReference>
<dbReference type="PRINTS" id="PR00132">
    <property type="entry name" value="GLHYDRLASE2"/>
</dbReference>
<dbReference type="Gene3D" id="2.60.40.10">
    <property type="entry name" value="Immunoglobulins"/>
    <property type="match status" value="3"/>
</dbReference>
<dbReference type="PANTHER" id="PTHR42732">
    <property type="entry name" value="BETA-GALACTOSIDASE"/>
    <property type="match status" value="1"/>
</dbReference>
<dbReference type="InterPro" id="IPR013783">
    <property type="entry name" value="Ig-like_fold"/>
</dbReference>
<dbReference type="InterPro" id="IPR006103">
    <property type="entry name" value="Glyco_hydro_2_cat"/>
</dbReference>
<dbReference type="Gene3D" id="3.20.20.80">
    <property type="entry name" value="Glycosidases"/>
    <property type="match status" value="1"/>
</dbReference>
<feature type="domain" description="Glycoside hydrolase family 2 catalytic" evidence="5">
    <location>
        <begin position="296"/>
        <end position="565"/>
    </location>
</feature>
<dbReference type="Pfam" id="PF18565">
    <property type="entry name" value="Glyco_hydro2_C5"/>
    <property type="match status" value="1"/>
</dbReference>
<evidence type="ECO:0000259" key="7">
    <source>
        <dbReference type="Pfam" id="PF16355"/>
    </source>
</evidence>
<reference evidence="9" key="1">
    <citation type="submission" date="2022-04" db="EMBL/GenBank/DDBJ databases">
        <title>Mucilaginibacter sp. RS28 isolated from freshwater.</title>
        <authorList>
            <person name="Ko S.-R."/>
        </authorList>
    </citation>
    <scope>NUCLEOTIDE SEQUENCE</scope>
    <source>
        <strain evidence="9">RS28</strain>
    </source>
</reference>
<feature type="domain" description="Glycosyl hydrolases family 2 sugar binding" evidence="6">
    <location>
        <begin position="88"/>
        <end position="181"/>
    </location>
</feature>
<dbReference type="Gene3D" id="2.60.120.260">
    <property type="entry name" value="Galactose-binding domain-like"/>
    <property type="match status" value="1"/>
</dbReference>
<dbReference type="Pfam" id="PF00703">
    <property type="entry name" value="Glyco_hydro_2"/>
    <property type="match status" value="1"/>
</dbReference>
<keyword evidence="3" id="KW-0326">Glycosidase</keyword>
<accession>A0A9X1X2Y1</accession>
<proteinExistence type="inferred from homology"/>
<dbReference type="InterPro" id="IPR032311">
    <property type="entry name" value="DUF4982"/>
</dbReference>
<organism evidence="9 10">
    <name type="scientific">Mucilaginibacter straminoryzae</name>
    <dbReference type="NCBI Taxonomy" id="2932774"/>
    <lineage>
        <taxon>Bacteria</taxon>
        <taxon>Pseudomonadati</taxon>
        <taxon>Bacteroidota</taxon>
        <taxon>Sphingobacteriia</taxon>
        <taxon>Sphingobacteriales</taxon>
        <taxon>Sphingobacteriaceae</taxon>
        <taxon>Mucilaginibacter</taxon>
    </lineage>
</organism>
<dbReference type="GO" id="GO:0004553">
    <property type="term" value="F:hydrolase activity, hydrolyzing O-glycosyl compounds"/>
    <property type="evidence" value="ECO:0007669"/>
    <property type="project" value="InterPro"/>
</dbReference>
<dbReference type="InterPro" id="IPR006102">
    <property type="entry name" value="Ig-like_GH2"/>
</dbReference>
<keyword evidence="10" id="KW-1185">Reference proteome</keyword>
<evidence type="ECO:0000256" key="2">
    <source>
        <dbReference type="ARBA" id="ARBA00022801"/>
    </source>
</evidence>
<dbReference type="Pfam" id="PF02837">
    <property type="entry name" value="Glyco_hydro_2_N"/>
    <property type="match status" value="1"/>
</dbReference>
<dbReference type="AlphaFoldDB" id="A0A9X1X2Y1"/>
<dbReference type="InterPro" id="IPR006104">
    <property type="entry name" value="Glyco_hydro_2_N"/>
</dbReference>
<dbReference type="Pfam" id="PF16355">
    <property type="entry name" value="DUF4982"/>
    <property type="match status" value="1"/>
</dbReference>
<dbReference type="EMBL" id="JALJEJ010000004">
    <property type="protein sequence ID" value="MCJ8210023.1"/>
    <property type="molecule type" value="Genomic_DNA"/>
</dbReference>
<dbReference type="SUPFAM" id="SSF49373">
    <property type="entry name" value="Invasin/intimin cell-adhesion fragments"/>
    <property type="match status" value="1"/>
</dbReference>
<name>A0A9X1X2Y1_9SPHI</name>
<evidence type="ECO:0000259" key="5">
    <source>
        <dbReference type="Pfam" id="PF02836"/>
    </source>
</evidence>
<dbReference type="InterPro" id="IPR008964">
    <property type="entry name" value="Invasin/intimin_cell_adhesion"/>
</dbReference>
<feature type="domain" description="Glycoside hydrolase family 2 immunoglobulin-like beta-sandwich" evidence="4">
    <location>
        <begin position="196"/>
        <end position="289"/>
    </location>
</feature>
<sequence>MRFPKFNISILLVLLLVVAFYGHDAMAQRITQNFDRDWKFFLGDDSLARNQQYNDVHWRKLELPHDWSIEGQFSDKNNTTQAEGGLPAGIGWYRKTFTVPAAYKGKDVTITFDGVYRNSEVWINGHYLGKRPNGYITFKYDLSPYLDYGGDNVLAVKVDNSAQPNSRWYSGSGVYRHVWLTAKAKSHFVNWGTFITTPTVTAASATVHIKAQINSVESGLAVKVDIYNPIGKVVASVNIPVVGNVLDKSVTISKPQLWSVDKAALYKVDLQLVKAGKILDNETVNIGLRSFRFSADSGFFLNGKNIKIKGVCMHHDLGALGAAVNTRAMERQLQILQQMGCNAIRTSHNPPAPEFLDLCDRMGLLVMDEAFDMWRKKKSKHDYYKDFPEWHEKDLTDQVLRDRNHPSIIMWSIGNEIREQFDSTGISITKELVNIVKRADPTRPVTSALSEANPDKNFIYKSGALDVIGLNYHQEVYADFQKNYPGKAFIGSETMSALETRGYYDQPADTTRHWPQSAKKPLTEGNAELAVSAYDNVAAYWGSTHEETWKIIKKYPFLSGLFIWTGFDYIGEPTPYPWPARSSYFGIVDLAGFPKDVYYMYQSEWTDKPVLHLLPHWNWKQGQAIDVWAYYNQADEVELYLNGRSLGIRKKTGDDLHVNWKVPFEAGTLKAVSRQAGKVVKTAEVKTAGKPEKLVLSADRLFIKADGKDLSFITVKVLDAAGNVVPDANDMITFSLTGKGKIAGLDNGAQASLESFKGNKHSVFHGLGLAIIQAGDQAGTLTLKATAPGLKPALITIRQN</sequence>
<dbReference type="InterPro" id="IPR017853">
    <property type="entry name" value="GH"/>
</dbReference>
<dbReference type="SUPFAM" id="SSF49303">
    <property type="entry name" value="beta-Galactosidase/glucuronidase domain"/>
    <property type="match status" value="1"/>
</dbReference>
<gene>
    <name evidence="9" type="ORF">MUY27_09905</name>
</gene>
<comment type="caution">
    <text evidence="9">The sequence shown here is derived from an EMBL/GenBank/DDBJ whole genome shotgun (WGS) entry which is preliminary data.</text>
</comment>